<evidence type="ECO:0000256" key="4">
    <source>
        <dbReference type="ARBA" id="ARBA00022475"/>
    </source>
</evidence>
<reference evidence="9 10" key="1">
    <citation type="submission" date="2016-10" db="EMBL/GenBank/DDBJ databases">
        <authorList>
            <person name="de Groot N.N."/>
        </authorList>
    </citation>
    <scope>NUCLEOTIDE SEQUENCE [LARGE SCALE GENOMIC DNA]</scope>
    <source>
        <strain evidence="9 10">CGMCC 1.8894</strain>
    </source>
</reference>
<protein>
    <submittedName>
        <fullName evidence="9">Oligopeptide transport system ATP-binding protein</fullName>
    </submittedName>
</protein>
<dbReference type="CDD" id="cd03257">
    <property type="entry name" value="ABC_NikE_OppD_transporters"/>
    <property type="match status" value="1"/>
</dbReference>
<dbReference type="PROSITE" id="PS50893">
    <property type="entry name" value="ABC_TRANSPORTER_2"/>
    <property type="match status" value="1"/>
</dbReference>
<dbReference type="EMBL" id="FNOM01000007">
    <property type="protein sequence ID" value="SDX33290.1"/>
    <property type="molecule type" value="Genomic_DNA"/>
</dbReference>
<dbReference type="PROSITE" id="PS00211">
    <property type="entry name" value="ABC_TRANSPORTER_1"/>
    <property type="match status" value="1"/>
</dbReference>
<dbReference type="SMART" id="SM00382">
    <property type="entry name" value="AAA"/>
    <property type="match status" value="1"/>
</dbReference>
<name>A0A1H3AU76_9RHOB</name>
<evidence type="ECO:0000313" key="9">
    <source>
        <dbReference type="EMBL" id="SDX33290.1"/>
    </source>
</evidence>
<gene>
    <name evidence="9" type="ORF">SAMN04488238_107137</name>
</gene>
<keyword evidence="10" id="KW-1185">Reference proteome</keyword>
<dbReference type="AlphaFoldDB" id="A0A1H3AU76"/>
<proteinExistence type="inferred from homology"/>
<keyword evidence="4" id="KW-1003">Cell membrane</keyword>
<dbReference type="Proteomes" id="UP000198539">
    <property type="component" value="Unassembled WGS sequence"/>
</dbReference>
<dbReference type="InterPro" id="IPR017871">
    <property type="entry name" value="ABC_transporter-like_CS"/>
</dbReference>
<dbReference type="SUPFAM" id="SSF52540">
    <property type="entry name" value="P-loop containing nucleoside triphosphate hydrolases"/>
    <property type="match status" value="1"/>
</dbReference>
<dbReference type="InterPro" id="IPR013563">
    <property type="entry name" value="Oligopep_ABC_C"/>
</dbReference>
<dbReference type="PANTHER" id="PTHR43297">
    <property type="entry name" value="OLIGOPEPTIDE TRANSPORT ATP-BINDING PROTEIN APPD"/>
    <property type="match status" value="1"/>
</dbReference>
<dbReference type="GO" id="GO:0016887">
    <property type="term" value="F:ATP hydrolysis activity"/>
    <property type="evidence" value="ECO:0007669"/>
    <property type="project" value="InterPro"/>
</dbReference>
<feature type="domain" description="ABC transporter" evidence="8">
    <location>
        <begin position="4"/>
        <end position="255"/>
    </location>
</feature>
<dbReference type="FunFam" id="3.40.50.300:FF:000016">
    <property type="entry name" value="Oligopeptide ABC transporter ATP-binding component"/>
    <property type="match status" value="1"/>
</dbReference>
<dbReference type="GO" id="GO:0055085">
    <property type="term" value="P:transmembrane transport"/>
    <property type="evidence" value="ECO:0007669"/>
    <property type="project" value="UniProtKB-ARBA"/>
</dbReference>
<dbReference type="OrthoDB" id="9782308at2"/>
<dbReference type="GO" id="GO:0015833">
    <property type="term" value="P:peptide transport"/>
    <property type="evidence" value="ECO:0007669"/>
    <property type="project" value="InterPro"/>
</dbReference>
<dbReference type="NCBIfam" id="TIGR01727">
    <property type="entry name" value="oligo_HPY"/>
    <property type="match status" value="1"/>
</dbReference>
<organism evidence="9 10">
    <name type="scientific">Roseicitreum antarcticum</name>
    <dbReference type="NCBI Taxonomy" id="564137"/>
    <lineage>
        <taxon>Bacteria</taxon>
        <taxon>Pseudomonadati</taxon>
        <taxon>Pseudomonadota</taxon>
        <taxon>Alphaproteobacteria</taxon>
        <taxon>Rhodobacterales</taxon>
        <taxon>Paracoccaceae</taxon>
        <taxon>Roseicitreum</taxon>
    </lineage>
</organism>
<evidence type="ECO:0000256" key="1">
    <source>
        <dbReference type="ARBA" id="ARBA00004417"/>
    </source>
</evidence>
<evidence type="ECO:0000313" key="10">
    <source>
        <dbReference type="Proteomes" id="UP000198539"/>
    </source>
</evidence>
<dbReference type="InterPro" id="IPR027417">
    <property type="entry name" value="P-loop_NTPase"/>
</dbReference>
<dbReference type="STRING" id="564137.SAMN04488238_107137"/>
<evidence type="ECO:0000256" key="3">
    <source>
        <dbReference type="ARBA" id="ARBA00022448"/>
    </source>
</evidence>
<comment type="subcellular location">
    <subcellularLocation>
        <location evidence="1">Cell inner membrane</location>
        <topology evidence="1">Peripheral membrane protein</topology>
    </subcellularLocation>
</comment>
<keyword evidence="6 9" id="KW-0067">ATP-binding</keyword>
<sequence length="327" mass="35085">MALLQVKDLHVAFSTDRGEAKAISGIDLTLDQGETLAVVGESGSGKSVTALAILGLLPKRTAKVRAAALGFDGRDLLTYSEEQLRKVRGKEIGMVFQDPMTSLNPVLTVGRQLSEIGEVHLGMTRAEAQKHAADLLGQVGIPQAKARLSDYPHQFSGGMRQRVGIAMAIACKPKLLIADEPTTALDVTVQAQILELLAEIQAEMGMAIMLVTHDLGVVARIADRVQVMYAGRVVETGPADAVFARTAMPYTRALLRSVPRLDIADKGELRPIKGSPPDIMRPAKGCSFAPRCELVQARCHLGQPPLAQCGPDHHAACVLVEETTWIH</sequence>
<evidence type="ECO:0000256" key="5">
    <source>
        <dbReference type="ARBA" id="ARBA00022741"/>
    </source>
</evidence>
<evidence type="ECO:0000259" key="8">
    <source>
        <dbReference type="PROSITE" id="PS50893"/>
    </source>
</evidence>
<comment type="similarity">
    <text evidence="2">Belongs to the ABC transporter superfamily.</text>
</comment>
<dbReference type="InterPro" id="IPR003593">
    <property type="entry name" value="AAA+_ATPase"/>
</dbReference>
<evidence type="ECO:0000256" key="7">
    <source>
        <dbReference type="ARBA" id="ARBA00023136"/>
    </source>
</evidence>
<accession>A0A1H3AU76</accession>
<evidence type="ECO:0000256" key="6">
    <source>
        <dbReference type="ARBA" id="ARBA00022840"/>
    </source>
</evidence>
<dbReference type="GO" id="GO:0005886">
    <property type="term" value="C:plasma membrane"/>
    <property type="evidence" value="ECO:0007669"/>
    <property type="project" value="UniProtKB-SubCell"/>
</dbReference>
<evidence type="ECO:0000256" key="2">
    <source>
        <dbReference type="ARBA" id="ARBA00005417"/>
    </source>
</evidence>
<dbReference type="Pfam" id="PF08352">
    <property type="entry name" value="oligo_HPY"/>
    <property type="match status" value="1"/>
</dbReference>
<keyword evidence="3" id="KW-0813">Transport</keyword>
<dbReference type="InterPro" id="IPR003439">
    <property type="entry name" value="ABC_transporter-like_ATP-bd"/>
</dbReference>
<dbReference type="GO" id="GO:0005524">
    <property type="term" value="F:ATP binding"/>
    <property type="evidence" value="ECO:0007669"/>
    <property type="project" value="UniProtKB-KW"/>
</dbReference>
<dbReference type="Gene3D" id="3.40.50.300">
    <property type="entry name" value="P-loop containing nucleotide triphosphate hydrolases"/>
    <property type="match status" value="1"/>
</dbReference>
<dbReference type="InterPro" id="IPR050388">
    <property type="entry name" value="ABC_Ni/Peptide_Import"/>
</dbReference>
<keyword evidence="5" id="KW-0547">Nucleotide-binding</keyword>
<dbReference type="Pfam" id="PF00005">
    <property type="entry name" value="ABC_tran"/>
    <property type="match status" value="1"/>
</dbReference>
<dbReference type="RefSeq" id="WP_092890328.1">
    <property type="nucleotide sequence ID" value="NZ_CP061498.1"/>
</dbReference>
<keyword evidence="7" id="KW-0472">Membrane</keyword>
<dbReference type="PANTHER" id="PTHR43297:SF2">
    <property type="entry name" value="DIPEPTIDE TRANSPORT ATP-BINDING PROTEIN DPPD"/>
    <property type="match status" value="1"/>
</dbReference>